<dbReference type="AlphaFoldDB" id="A0A448UYT6"/>
<dbReference type="Proteomes" id="UP000270988">
    <property type="component" value="Chromosome"/>
</dbReference>
<gene>
    <name evidence="1" type="ORF">NCTC10918_02302</name>
</gene>
<sequence length="247" mass="27179">MPDQKTVKIPAQGAELESWLGLADISDLVPQGWSLAGGSMMRLLACERGYEGSRATRDIDVVLNIRARRRLIGEFVHALKSTGFVIDGYNASGQNHRWVRGLAQIDILVPSGQSEKTLSYDFSGLGKVLMTRGAQFGIDRTSSVAVECAGRTFLVNRPDALGALYEKCSALLNNGDTHKQRHLHDILVLVCLFSTSERRDLIGLSGKQRSRLAWGLRRALAEPGIGRPRECEMAQDIVSFLDESLKN</sequence>
<organism evidence="1 2">
    <name type="scientific">Rothia dentocariosa</name>
    <dbReference type="NCBI Taxonomy" id="2047"/>
    <lineage>
        <taxon>Bacteria</taxon>
        <taxon>Bacillati</taxon>
        <taxon>Actinomycetota</taxon>
        <taxon>Actinomycetes</taxon>
        <taxon>Micrococcales</taxon>
        <taxon>Micrococcaceae</taxon>
        <taxon>Rothia</taxon>
    </lineage>
</organism>
<accession>A0A448UYT6</accession>
<dbReference type="EMBL" id="LR134521">
    <property type="protein sequence ID" value="VEJ31009.1"/>
    <property type="molecule type" value="Genomic_DNA"/>
</dbReference>
<evidence type="ECO:0000313" key="1">
    <source>
        <dbReference type="EMBL" id="VEJ31009.1"/>
    </source>
</evidence>
<evidence type="ECO:0008006" key="3">
    <source>
        <dbReference type="Google" id="ProtNLM"/>
    </source>
</evidence>
<proteinExistence type="predicted"/>
<protein>
    <recommendedName>
        <fullName evidence="3">Nucleotidyl transferase AbiEii/AbiGii toxin family protein</fullName>
    </recommendedName>
</protein>
<evidence type="ECO:0000313" key="2">
    <source>
        <dbReference type="Proteomes" id="UP000270988"/>
    </source>
</evidence>
<reference evidence="1 2" key="1">
    <citation type="submission" date="2018-12" db="EMBL/GenBank/DDBJ databases">
        <authorList>
            <consortium name="Pathogen Informatics"/>
        </authorList>
    </citation>
    <scope>NUCLEOTIDE SEQUENCE [LARGE SCALE GENOMIC DNA]</scope>
    <source>
        <strain evidence="1 2">NCTC10918</strain>
    </source>
</reference>
<name>A0A448UYT6_9MICC</name>